<accession>A0A238UYH1</accession>
<evidence type="ECO:0000256" key="1">
    <source>
        <dbReference type="ARBA" id="ARBA00004651"/>
    </source>
</evidence>
<keyword evidence="3" id="KW-1003">Cell membrane</keyword>
<protein>
    <submittedName>
        <fullName evidence="9">Sugar transporter</fullName>
    </submittedName>
</protein>
<dbReference type="InterPro" id="IPR005828">
    <property type="entry name" value="MFS_sugar_transport-like"/>
</dbReference>
<dbReference type="InterPro" id="IPR005829">
    <property type="entry name" value="Sugar_transporter_CS"/>
</dbReference>
<feature type="transmembrane region" description="Helical" evidence="7">
    <location>
        <begin position="37"/>
        <end position="56"/>
    </location>
</feature>
<feature type="transmembrane region" description="Helical" evidence="7">
    <location>
        <begin position="274"/>
        <end position="292"/>
    </location>
</feature>
<feature type="transmembrane region" description="Helical" evidence="7">
    <location>
        <begin position="118"/>
        <end position="138"/>
    </location>
</feature>
<evidence type="ECO:0000256" key="7">
    <source>
        <dbReference type="SAM" id="Phobius"/>
    </source>
</evidence>
<dbReference type="Pfam" id="PF00083">
    <property type="entry name" value="Sugar_tr"/>
    <property type="match status" value="1"/>
</dbReference>
<organism evidence="9 10">
    <name type="scientific">Paracoccus sediminis</name>
    <dbReference type="NCBI Taxonomy" id="1214787"/>
    <lineage>
        <taxon>Bacteria</taxon>
        <taxon>Pseudomonadati</taxon>
        <taxon>Pseudomonadota</taxon>
        <taxon>Alphaproteobacteria</taxon>
        <taxon>Rhodobacterales</taxon>
        <taxon>Paracoccaceae</taxon>
        <taxon>Paracoccus</taxon>
    </lineage>
</organism>
<keyword evidence="6 7" id="KW-0472">Membrane</keyword>
<dbReference type="InterPro" id="IPR036259">
    <property type="entry name" value="MFS_trans_sf"/>
</dbReference>
<evidence type="ECO:0000259" key="8">
    <source>
        <dbReference type="PROSITE" id="PS50850"/>
    </source>
</evidence>
<comment type="subcellular location">
    <subcellularLocation>
        <location evidence="1">Cell membrane</location>
        <topology evidence="1">Multi-pass membrane protein</topology>
    </subcellularLocation>
</comment>
<feature type="transmembrane region" description="Helical" evidence="7">
    <location>
        <begin position="159"/>
        <end position="186"/>
    </location>
</feature>
<name>A0A238UYH1_9RHOB</name>
<dbReference type="SUPFAM" id="SSF103473">
    <property type="entry name" value="MFS general substrate transporter"/>
    <property type="match status" value="1"/>
</dbReference>
<sequence length="598" mass="64010">MAYASPDATTRSRPMTSEEKKVILASSAGTIFEWYDFYLYGSLASIIGAQFFTAFPEATRNVFALLAFAAGFLVRPFGALVFGSLGDIIGRKYTFLATILIMGFSTFLVGLLPGYASWGIAAPIILIVLRMLQGLALGGEYGGAAVYVAEHAPQGQRGYFTAFIQTTATLGLLLSLVVILMVTSYVNANYPAVPQLGLDGQPLLDATGAQVMLEPFRAWGWRIPFLGSVFLLLISLYIRLQMNESPAFKKMKEEGAQSKAPLKEAFGNWRNGKIALIALFGLTAGQAVVWYSGQFYALFFIQNVVKVDQFSANVFVAWSLILGTAGFIFFGSLSDRIGRKPIILGGCALAAATYMWVFPMLTSVANPALAAAQETPVTVTAAPDDCSFQFNPVGTAQFNNSCDVLKAALSRSSVNVQQTVDAPAGTVASVQVGETTVQAYDGNVLTGDALAAEKARFTTEINAAITAAGYPLTAADNTTVAKADHFFDIFNAQNISIVLILTYLIVLVTMVYGPIAAQLVELYPTRIRYSGLSLPYHIGNGWFGGLLPATAFAISAQTGNIYAGLWYAIVIAVMTVVIGTLFVPNNSHKKNIFADDGV</sequence>
<proteinExistence type="predicted"/>
<dbReference type="PROSITE" id="PS00217">
    <property type="entry name" value="SUGAR_TRANSPORT_2"/>
    <property type="match status" value="1"/>
</dbReference>
<dbReference type="InterPro" id="IPR020846">
    <property type="entry name" value="MFS_dom"/>
</dbReference>
<feature type="transmembrane region" description="Helical" evidence="7">
    <location>
        <begin position="219"/>
        <end position="240"/>
    </location>
</feature>
<dbReference type="PANTHER" id="PTHR43045:SF7">
    <property type="entry name" value="MAJOR FACILITATOR SUPERFAMILY TRANSPORTER"/>
    <property type="match status" value="1"/>
</dbReference>
<dbReference type="Gene3D" id="1.20.1250.20">
    <property type="entry name" value="MFS general substrate transporter like domains"/>
    <property type="match status" value="1"/>
</dbReference>
<reference evidence="10" key="1">
    <citation type="submission" date="2017-06" db="EMBL/GenBank/DDBJ databases">
        <authorList>
            <person name="Varghese N."/>
            <person name="Submissions S."/>
        </authorList>
    </citation>
    <scope>NUCLEOTIDE SEQUENCE [LARGE SCALE GENOMIC DNA]</scope>
    <source>
        <strain evidence="10">DSM 26170</strain>
    </source>
</reference>
<dbReference type="PROSITE" id="PS50850">
    <property type="entry name" value="MFS"/>
    <property type="match status" value="1"/>
</dbReference>
<dbReference type="EMBL" id="FZNM01000001">
    <property type="protein sequence ID" value="SNR26807.1"/>
    <property type="molecule type" value="Genomic_DNA"/>
</dbReference>
<evidence type="ECO:0000313" key="10">
    <source>
        <dbReference type="Proteomes" id="UP000198409"/>
    </source>
</evidence>
<evidence type="ECO:0000256" key="6">
    <source>
        <dbReference type="ARBA" id="ARBA00023136"/>
    </source>
</evidence>
<feature type="transmembrane region" description="Helical" evidence="7">
    <location>
        <begin position="342"/>
        <end position="361"/>
    </location>
</feature>
<keyword evidence="2" id="KW-0813">Transport</keyword>
<feature type="transmembrane region" description="Helical" evidence="7">
    <location>
        <begin position="62"/>
        <end position="82"/>
    </location>
</feature>
<dbReference type="RefSeq" id="WP_207303002.1">
    <property type="nucleotide sequence ID" value="NZ_FZNM01000001.1"/>
</dbReference>
<gene>
    <name evidence="9" type="ORF">SAMN06265378_101582</name>
</gene>
<feature type="transmembrane region" description="Helical" evidence="7">
    <location>
        <begin position="534"/>
        <end position="555"/>
    </location>
</feature>
<dbReference type="GO" id="GO:0022857">
    <property type="term" value="F:transmembrane transporter activity"/>
    <property type="evidence" value="ECO:0007669"/>
    <property type="project" value="InterPro"/>
</dbReference>
<evidence type="ECO:0000313" key="9">
    <source>
        <dbReference type="EMBL" id="SNR26807.1"/>
    </source>
</evidence>
<dbReference type="AlphaFoldDB" id="A0A238UYH1"/>
<feature type="transmembrane region" description="Helical" evidence="7">
    <location>
        <begin position="561"/>
        <end position="583"/>
    </location>
</feature>
<feature type="domain" description="Major facilitator superfamily (MFS) profile" evidence="8">
    <location>
        <begin position="22"/>
        <end position="587"/>
    </location>
</feature>
<keyword evidence="5 7" id="KW-1133">Transmembrane helix</keyword>
<keyword evidence="4 7" id="KW-0812">Transmembrane</keyword>
<feature type="transmembrane region" description="Helical" evidence="7">
    <location>
        <begin position="94"/>
        <end position="112"/>
    </location>
</feature>
<keyword evidence="9" id="KW-0762">Sugar transport</keyword>
<evidence type="ECO:0000256" key="3">
    <source>
        <dbReference type="ARBA" id="ARBA00022475"/>
    </source>
</evidence>
<evidence type="ECO:0000256" key="2">
    <source>
        <dbReference type="ARBA" id="ARBA00022448"/>
    </source>
</evidence>
<dbReference type="Proteomes" id="UP000198409">
    <property type="component" value="Unassembled WGS sequence"/>
</dbReference>
<dbReference type="GO" id="GO:0005886">
    <property type="term" value="C:plasma membrane"/>
    <property type="evidence" value="ECO:0007669"/>
    <property type="project" value="UniProtKB-SubCell"/>
</dbReference>
<evidence type="ECO:0000256" key="5">
    <source>
        <dbReference type="ARBA" id="ARBA00022989"/>
    </source>
</evidence>
<feature type="transmembrane region" description="Helical" evidence="7">
    <location>
        <begin position="312"/>
        <end position="330"/>
    </location>
</feature>
<feature type="transmembrane region" description="Helical" evidence="7">
    <location>
        <begin position="495"/>
        <end position="513"/>
    </location>
</feature>
<dbReference type="PANTHER" id="PTHR43045">
    <property type="entry name" value="SHIKIMATE TRANSPORTER"/>
    <property type="match status" value="1"/>
</dbReference>
<evidence type="ECO:0000256" key="4">
    <source>
        <dbReference type="ARBA" id="ARBA00022692"/>
    </source>
</evidence>